<dbReference type="InterPro" id="IPR010129">
    <property type="entry name" value="T1SS_HlyD"/>
</dbReference>
<keyword evidence="5 9" id="KW-0997">Cell inner membrane</keyword>
<evidence type="ECO:0000313" key="14">
    <source>
        <dbReference type="Proteomes" id="UP000717995"/>
    </source>
</evidence>
<dbReference type="InterPro" id="IPR058982">
    <property type="entry name" value="Beta-barrel_AprE"/>
</dbReference>
<evidence type="ECO:0000256" key="5">
    <source>
        <dbReference type="ARBA" id="ARBA00022519"/>
    </source>
</evidence>
<evidence type="ECO:0000256" key="8">
    <source>
        <dbReference type="ARBA" id="ARBA00023136"/>
    </source>
</evidence>
<feature type="domain" description="AprE-like long alpha-helical hairpin" evidence="11">
    <location>
        <begin position="114"/>
        <end position="295"/>
    </location>
</feature>
<evidence type="ECO:0000256" key="3">
    <source>
        <dbReference type="ARBA" id="ARBA00022448"/>
    </source>
</evidence>
<dbReference type="Gene3D" id="2.40.30.170">
    <property type="match status" value="1"/>
</dbReference>
<evidence type="ECO:0000256" key="1">
    <source>
        <dbReference type="ARBA" id="ARBA00004377"/>
    </source>
</evidence>
<dbReference type="Pfam" id="PF26002">
    <property type="entry name" value="Beta-barrel_AprE"/>
    <property type="match status" value="1"/>
</dbReference>
<name>A0ABS2IDQ0_9GAMM</name>
<comment type="caution">
    <text evidence="13">The sequence shown here is derived from an EMBL/GenBank/DDBJ whole genome shotgun (WGS) entry which is preliminary data.</text>
</comment>
<gene>
    <name evidence="13" type="ORF">JQX08_08725</name>
</gene>
<accession>A0ABS2IDQ0</accession>
<organism evidence="13 14">
    <name type="scientific">Zestomonas insulae</name>
    <dbReference type="NCBI Taxonomy" id="2809017"/>
    <lineage>
        <taxon>Bacteria</taxon>
        <taxon>Pseudomonadati</taxon>
        <taxon>Pseudomonadota</taxon>
        <taxon>Gammaproteobacteria</taxon>
        <taxon>Pseudomonadales</taxon>
        <taxon>Pseudomonadaceae</taxon>
        <taxon>Zestomonas</taxon>
    </lineage>
</organism>
<dbReference type="PRINTS" id="PR01490">
    <property type="entry name" value="RTXTOXIND"/>
</dbReference>
<evidence type="ECO:0000256" key="9">
    <source>
        <dbReference type="RuleBase" id="RU365093"/>
    </source>
</evidence>
<evidence type="ECO:0000313" key="13">
    <source>
        <dbReference type="EMBL" id="MBM7060793.1"/>
    </source>
</evidence>
<dbReference type="NCBIfam" id="TIGR01843">
    <property type="entry name" value="type_I_hlyD"/>
    <property type="match status" value="1"/>
</dbReference>
<dbReference type="Pfam" id="PF25994">
    <property type="entry name" value="HH_AprE"/>
    <property type="match status" value="1"/>
</dbReference>
<evidence type="ECO:0000256" key="2">
    <source>
        <dbReference type="ARBA" id="ARBA00009477"/>
    </source>
</evidence>
<evidence type="ECO:0000256" key="4">
    <source>
        <dbReference type="ARBA" id="ARBA00022475"/>
    </source>
</evidence>
<evidence type="ECO:0000256" key="6">
    <source>
        <dbReference type="ARBA" id="ARBA00022692"/>
    </source>
</evidence>
<dbReference type="EMBL" id="JAFEUP010000002">
    <property type="protein sequence ID" value="MBM7060793.1"/>
    <property type="molecule type" value="Genomic_DNA"/>
</dbReference>
<keyword evidence="4 9" id="KW-1003">Cell membrane</keyword>
<dbReference type="InterPro" id="IPR050739">
    <property type="entry name" value="MFP"/>
</dbReference>
<evidence type="ECO:0000256" key="7">
    <source>
        <dbReference type="ARBA" id="ARBA00022989"/>
    </source>
</evidence>
<dbReference type="Proteomes" id="UP000717995">
    <property type="component" value="Unassembled WGS sequence"/>
</dbReference>
<evidence type="ECO:0000259" key="11">
    <source>
        <dbReference type="Pfam" id="PF25994"/>
    </source>
</evidence>
<reference evidence="13 14" key="1">
    <citation type="submission" date="2021-02" db="EMBL/GenBank/DDBJ databases">
        <authorList>
            <person name="Lee D.-H."/>
        </authorList>
    </citation>
    <scope>NUCLEOTIDE SEQUENCE [LARGE SCALE GENOMIC DNA]</scope>
    <source>
        <strain evidence="13 14">UL073</strain>
    </source>
</reference>
<keyword evidence="6 9" id="KW-0812">Transmembrane</keyword>
<feature type="coiled-coil region" evidence="10">
    <location>
        <begin position="163"/>
        <end position="208"/>
    </location>
</feature>
<dbReference type="InterPro" id="IPR006144">
    <property type="entry name" value="Secretion_HlyD_CS"/>
</dbReference>
<keyword evidence="3 9" id="KW-0813">Transport</keyword>
<evidence type="ECO:0000256" key="10">
    <source>
        <dbReference type="SAM" id="Coils"/>
    </source>
</evidence>
<keyword evidence="7 9" id="KW-1133">Transmembrane helix</keyword>
<dbReference type="InterPro" id="IPR058781">
    <property type="entry name" value="HH_AprE-like"/>
</dbReference>
<sequence>MSVSMSDYFSQMRQNRQDTEFMPEVDGAMLEDTPRLTRITVWVIAAVLLVALLWAKFAVLEEVTTGEGKAIPSSKVQVIQNLEGGIVTEIFVREGQVVDKGARLMRLDDTRFQSNKGETEADRLALIARVERLSAEAEGRPLQMPTEIERDAPQLAADETSLYDSRQRRLESEQRTLNEQLRQKTQELAEFKSKAQQYRSSLGLLQQELNMSSPLVGTGAISEVEIIRLRRSAVEVRGSLDATTLAIPRAESAVAEIRSKIEESTLGFRSDAAKELNETRTELQKITATSVAIEDRVSRTTVVSPVRGVIKQLKVNTIGGVVQPGSDMLEIVPLEDNLLIEARVRPQDVAFLHPGQSATVKFTAYDYTIYGGLKAKLELIGADTVTDDKGNSYYLIQVRTDKSHLGTDEHPLLIIPGMVANVGIITGEKSVLDYLLKPVLKARWEALRER</sequence>
<keyword evidence="14" id="KW-1185">Reference proteome</keyword>
<protein>
    <recommendedName>
        <fullName evidence="9">Membrane fusion protein (MFP) family protein</fullName>
    </recommendedName>
</protein>
<dbReference type="PANTHER" id="PTHR30386">
    <property type="entry name" value="MEMBRANE FUSION SUBUNIT OF EMRAB-TOLC MULTIDRUG EFFLUX PUMP"/>
    <property type="match status" value="1"/>
</dbReference>
<comment type="subcellular location">
    <subcellularLocation>
        <location evidence="1 9">Cell inner membrane</location>
        <topology evidence="1 9">Single-pass membrane protein</topology>
    </subcellularLocation>
</comment>
<keyword evidence="8 9" id="KW-0472">Membrane</keyword>
<dbReference type="PROSITE" id="PS00543">
    <property type="entry name" value="HLYD_FAMILY"/>
    <property type="match status" value="1"/>
</dbReference>
<proteinExistence type="inferred from homology"/>
<keyword evidence="10" id="KW-0175">Coiled coil</keyword>
<dbReference type="RefSeq" id="WP_205347980.1">
    <property type="nucleotide sequence ID" value="NZ_JAFEUP010000002.1"/>
</dbReference>
<dbReference type="SUPFAM" id="SSF111369">
    <property type="entry name" value="HlyD-like secretion proteins"/>
    <property type="match status" value="1"/>
</dbReference>
<evidence type="ECO:0000259" key="12">
    <source>
        <dbReference type="Pfam" id="PF26002"/>
    </source>
</evidence>
<dbReference type="PANTHER" id="PTHR30386:SF26">
    <property type="entry name" value="TRANSPORT PROTEIN COMB"/>
    <property type="match status" value="1"/>
</dbReference>
<feature type="domain" description="AprE-like beta-barrel" evidence="12">
    <location>
        <begin position="338"/>
        <end position="427"/>
    </location>
</feature>
<feature type="transmembrane region" description="Helical" evidence="9">
    <location>
        <begin position="39"/>
        <end position="59"/>
    </location>
</feature>
<comment type="similarity">
    <text evidence="2 9">Belongs to the membrane fusion protein (MFP) (TC 8.A.1) family.</text>
</comment>